<dbReference type="AlphaFoldDB" id="A0A5D2ASJ2"/>
<reference evidence="2 3" key="1">
    <citation type="submission" date="2019-06" db="EMBL/GenBank/DDBJ databases">
        <title>WGS assembly of Gossypium darwinii.</title>
        <authorList>
            <person name="Chen Z.J."/>
            <person name="Sreedasyam A."/>
            <person name="Ando A."/>
            <person name="Song Q."/>
            <person name="De L."/>
            <person name="Hulse-Kemp A."/>
            <person name="Ding M."/>
            <person name="Ye W."/>
            <person name="Kirkbride R."/>
            <person name="Jenkins J."/>
            <person name="Plott C."/>
            <person name="Lovell J."/>
            <person name="Lin Y.-M."/>
            <person name="Vaughn R."/>
            <person name="Liu B."/>
            <person name="Li W."/>
            <person name="Simpson S."/>
            <person name="Scheffler B."/>
            <person name="Saski C."/>
            <person name="Grover C."/>
            <person name="Hu G."/>
            <person name="Conover J."/>
            <person name="Carlson J."/>
            <person name="Shu S."/>
            <person name="Boston L."/>
            <person name="Williams M."/>
            <person name="Peterson D."/>
            <person name="Mcgee K."/>
            <person name="Jones D."/>
            <person name="Wendel J."/>
            <person name="Stelly D."/>
            <person name="Grimwood J."/>
            <person name="Schmutz J."/>
        </authorList>
    </citation>
    <scope>NUCLEOTIDE SEQUENCE [LARGE SCALE GENOMIC DNA]</scope>
    <source>
        <strain evidence="2">1808015.09</strain>
    </source>
</reference>
<evidence type="ECO:0000256" key="1">
    <source>
        <dbReference type="SAM" id="MobiDB-lite"/>
    </source>
</evidence>
<name>A0A5D2ASJ2_GOSDA</name>
<protein>
    <submittedName>
        <fullName evidence="2">Uncharacterized protein</fullName>
    </submittedName>
</protein>
<keyword evidence="3" id="KW-1185">Reference proteome</keyword>
<accession>A0A5D2ASJ2</accession>
<feature type="region of interest" description="Disordered" evidence="1">
    <location>
        <begin position="1"/>
        <end position="21"/>
    </location>
</feature>
<dbReference type="Proteomes" id="UP000323506">
    <property type="component" value="Chromosome D11"/>
</dbReference>
<sequence>MQKETRNRPSIGASRKGKRTQVFGLSWKNRPNNTKTLFFLTVFSPKQKQIKKKNPSATGKQQTKTKSMKGRSNVIPFKTVS</sequence>
<organism evidence="2 3">
    <name type="scientific">Gossypium darwinii</name>
    <name type="common">Darwin's cotton</name>
    <name type="synonym">Gossypium barbadense var. darwinii</name>
    <dbReference type="NCBI Taxonomy" id="34276"/>
    <lineage>
        <taxon>Eukaryota</taxon>
        <taxon>Viridiplantae</taxon>
        <taxon>Streptophyta</taxon>
        <taxon>Embryophyta</taxon>
        <taxon>Tracheophyta</taxon>
        <taxon>Spermatophyta</taxon>
        <taxon>Magnoliopsida</taxon>
        <taxon>eudicotyledons</taxon>
        <taxon>Gunneridae</taxon>
        <taxon>Pentapetalae</taxon>
        <taxon>rosids</taxon>
        <taxon>malvids</taxon>
        <taxon>Malvales</taxon>
        <taxon>Malvaceae</taxon>
        <taxon>Malvoideae</taxon>
        <taxon>Gossypium</taxon>
    </lineage>
</organism>
<proteinExistence type="predicted"/>
<evidence type="ECO:0000313" key="2">
    <source>
        <dbReference type="EMBL" id="TYG47499.1"/>
    </source>
</evidence>
<feature type="region of interest" description="Disordered" evidence="1">
    <location>
        <begin position="48"/>
        <end position="81"/>
    </location>
</feature>
<feature type="compositionally biased region" description="Polar residues" evidence="1">
    <location>
        <begin position="55"/>
        <end position="65"/>
    </location>
</feature>
<gene>
    <name evidence="2" type="ORF">ES288_D11G344000v1</name>
</gene>
<evidence type="ECO:0000313" key="3">
    <source>
        <dbReference type="Proteomes" id="UP000323506"/>
    </source>
</evidence>
<dbReference type="EMBL" id="CM017711">
    <property type="protein sequence ID" value="TYG47499.1"/>
    <property type="molecule type" value="Genomic_DNA"/>
</dbReference>